<protein>
    <recommendedName>
        <fullName evidence="3">Lipoprotein</fullName>
    </recommendedName>
</protein>
<dbReference type="EMBL" id="BDVT01000031">
    <property type="protein sequence ID" value="GBV21794.1"/>
    <property type="molecule type" value="Genomic_DNA"/>
</dbReference>
<reference evidence="2" key="1">
    <citation type="submission" date="2017-08" db="EMBL/GenBank/DDBJ databases">
        <title>Protection against atopic dermatitis through acquisition of Staphylococcus quorum-sensing agr mutations in the skin.</title>
        <authorList>
            <person name="Nakamura Y."/>
            <person name="Takahashi H."/>
            <person name="Takaya A."/>
            <person name="Inoue Y."/>
            <person name="Katayama Y."/>
            <person name="Kusuya Y."/>
            <person name="Shoji T."/>
            <person name="Takada S."/>
            <person name="Nakagawa S."/>
            <person name="Oguma R."/>
            <person name="Ozawa N."/>
            <person name="Yamaide F."/>
            <person name="Suzuki S."/>
            <person name="Villaruz A."/>
            <person name="Otto M."/>
            <person name="Matsue H."/>
            <person name="Nunez G."/>
            <person name="Shimojo N."/>
        </authorList>
    </citation>
    <scope>NUCLEOTIDE SEQUENCE [LARGE SCALE GENOMIC DNA]</scope>
    <source>
        <strain evidence="2">M1K003</strain>
    </source>
</reference>
<dbReference type="AlphaFoldDB" id="A0A9P2Z0S1"/>
<organism evidence="1 2">
    <name type="scientific">Staphylococcus aureus</name>
    <dbReference type="NCBI Taxonomy" id="1280"/>
    <lineage>
        <taxon>Bacteria</taxon>
        <taxon>Bacillati</taxon>
        <taxon>Bacillota</taxon>
        <taxon>Bacilli</taxon>
        <taxon>Bacillales</taxon>
        <taxon>Staphylococcaceae</taxon>
        <taxon>Staphylococcus</taxon>
    </lineage>
</organism>
<evidence type="ECO:0000313" key="2">
    <source>
        <dbReference type="Proteomes" id="UP000265645"/>
    </source>
</evidence>
<dbReference type="Proteomes" id="UP000265645">
    <property type="component" value="Unassembled WGS sequence"/>
</dbReference>
<comment type="caution">
    <text evidence="1">The sequence shown here is derived from an EMBL/GenBank/DDBJ whole genome shotgun (WGS) entry which is preliminary data.</text>
</comment>
<gene>
    <name evidence="1" type="ORF">M1K003_2817</name>
</gene>
<dbReference type="PROSITE" id="PS51257">
    <property type="entry name" value="PROKAR_LIPOPROTEIN"/>
    <property type="match status" value="1"/>
</dbReference>
<evidence type="ECO:0008006" key="3">
    <source>
        <dbReference type="Google" id="ProtNLM"/>
    </source>
</evidence>
<proteinExistence type="predicted"/>
<accession>A0A9P2Z0S1</accession>
<sequence>MKILRKVIATIISFIISCFGGDAASYTADSTFLNKLYYKKSKRNKKFK</sequence>
<name>A0A9P2Z0S1_STAAU</name>
<evidence type="ECO:0000313" key="1">
    <source>
        <dbReference type="EMBL" id="GBV21794.1"/>
    </source>
</evidence>